<evidence type="ECO:0000256" key="1">
    <source>
        <dbReference type="SAM" id="MobiDB-lite"/>
    </source>
</evidence>
<protein>
    <submittedName>
        <fullName evidence="3">Uncharacterized protein</fullName>
    </submittedName>
</protein>
<organism evidence="3 4">
    <name type="scientific">Dermatophagoides farinae</name>
    <name type="common">American house dust mite</name>
    <dbReference type="NCBI Taxonomy" id="6954"/>
    <lineage>
        <taxon>Eukaryota</taxon>
        <taxon>Metazoa</taxon>
        <taxon>Ecdysozoa</taxon>
        <taxon>Arthropoda</taxon>
        <taxon>Chelicerata</taxon>
        <taxon>Arachnida</taxon>
        <taxon>Acari</taxon>
        <taxon>Acariformes</taxon>
        <taxon>Sarcoptiformes</taxon>
        <taxon>Astigmata</taxon>
        <taxon>Psoroptidia</taxon>
        <taxon>Analgoidea</taxon>
        <taxon>Pyroglyphidae</taxon>
        <taxon>Dermatophagoidinae</taxon>
        <taxon>Dermatophagoides</taxon>
    </lineage>
</organism>
<evidence type="ECO:0000313" key="4">
    <source>
        <dbReference type="Proteomes" id="UP000790347"/>
    </source>
</evidence>
<accession>A0A922HLF0</accession>
<keyword evidence="4" id="KW-1185">Reference proteome</keyword>
<feature type="transmembrane region" description="Helical" evidence="2">
    <location>
        <begin position="49"/>
        <end position="70"/>
    </location>
</feature>
<keyword evidence="2" id="KW-0812">Transmembrane</keyword>
<keyword evidence="2" id="KW-0472">Membrane</keyword>
<reference evidence="3" key="1">
    <citation type="submission" date="2013-05" db="EMBL/GenBank/DDBJ databases">
        <authorList>
            <person name="Yim A.K.Y."/>
            <person name="Chan T.F."/>
            <person name="Ji K.M."/>
            <person name="Liu X.Y."/>
            <person name="Zhou J.W."/>
            <person name="Li R.Q."/>
            <person name="Yang K.Y."/>
            <person name="Li J."/>
            <person name="Li M."/>
            <person name="Law P.T.W."/>
            <person name="Wu Y.L."/>
            <person name="Cai Z.L."/>
            <person name="Qin H."/>
            <person name="Bao Y."/>
            <person name="Leung R.K.K."/>
            <person name="Ng P.K.S."/>
            <person name="Zou J."/>
            <person name="Zhong X.J."/>
            <person name="Ran P.X."/>
            <person name="Zhong N.S."/>
            <person name="Liu Z.G."/>
            <person name="Tsui S.K.W."/>
        </authorList>
    </citation>
    <scope>NUCLEOTIDE SEQUENCE</scope>
    <source>
        <strain evidence="3">Derf</strain>
        <tissue evidence="3">Whole organism</tissue>
    </source>
</reference>
<sequence>MNSTQIMSSSFEKIQDYLPDFSNKTDDDDDHHHHGAKHVFNVMNENLQIILILIMVIIMLIMMMCFANHIRRTVWMSSKKMFTRNPCIHGGHQNQFNRFNHRRNQNLMSLRRSTLQSNIHHPLSSLSPSTSQAATLYCSPSSATVFNLLLPTFLDHEPSAISAFSESSSSSSSSSLNPRFLIPNRLIVDDLLSLTTINDDDESIANQLPSYSEVVDEQQQQQQQVKESNMENKIKKSTTKINDEEIPPPSYQELRFV</sequence>
<dbReference type="Proteomes" id="UP000790347">
    <property type="component" value="Unassembled WGS sequence"/>
</dbReference>
<keyword evidence="2" id="KW-1133">Transmembrane helix</keyword>
<comment type="caution">
    <text evidence="3">The sequence shown here is derived from an EMBL/GenBank/DDBJ whole genome shotgun (WGS) entry which is preliminary data.</text>
</comment>
<reference evidence="3" key="2">
    <citation type="journal article" date="2022" name="Res Sq">
        <title>Comparative Genomics Reveals Insights into the Divergent Evolution of Astigmatic Mites and Household Pest Adaptations.</title>
        <authorList>
            <person name="Xiong Q."/>
            <person name="Wan A.T.-Y."/>
            <person name="Liu X.-Y."/>
            <person name="Fung C.S.-H."/>
            <person name="Xiao X."/>
            <person name="Malainual N."/>
            <person name="Hou J."/>
            <person name="Wang L."/>
            <person name="Wang M."/>
            <person name="Yang K."/>
            <person name="Cui Y."/>
            <person name="Leung E."/>
            <person name="Nong W."/>
            <person name="Shin S.-K."/>
            <person name="Au S."/>
            <person name="Jeong K.Y."/>
            <person name="Chew F.T."/>
            <person name="Hui J."/>
            <person name="Leung T.F."/>
            <person name="Tungtrongchitr A."/>
            <person name="Zhong N."/>
            <person name="Liu Z."/>
            <person name="Tsui S."/>
        </authorList>
    </citation>
    <scope>NUCLEOTIDE SEQUENCE</scope>
    <source>
        <strain evidence="3">Derf</strain>
        <tissue evidence="3">Whole organism</tissue>
    </source>
</reference>
<proteinExistence type="predicted"/>
<gene>
    <name evidence="3" type="ORF">DERF_014109</name>
</gene>
<evidence type="ECO:0000313" key="3">
    <source>
        <dbReference type="EMBL" id="KAH9493357.1"/>
    </source>
</evidence>
<evidence type="ECO:0000256" key="2">
    <source>
        <dbReference type="SAM" id="Phobius"/>
    </source>
</evidence>
<feature type="region of interest" description="Disordered" evidence="1">
    <location>
        <begin position="218"/>
        <end position="257"/>
    </location>
</feature>
<dbReference type="AlphaFoldDB" id="A0A922HLF0"/>
<name>A0A922HLF0_DERFA</name>
<dbReference type="EMBL" id="ASGP02000008">
    <property type="protein sequence ID" value="KAH9493357.1"/>
    <property type="molecule type" value="Genomic_DNA"/>
</dbReference>